<dbReference type="InterPro" id="IPR036736">
    <property type="entry name" value="ACP-like_sf"/>
</dbReference>
<dbReference type="Pfam" id="PF00501">
    <property type="entry name" value="AMP-binding"/>
    <property type="match status" value="1"/>
</dbReference>
<keyword evidence="3" id="KW-0596">Phosphopantetheine</keyword>
<dbReference type="PATRIC" id="fig|1710896.3.peg.4142"/>
<dbReference type="InterPro" id="IPR010060">
    <property type="entry name" value="NRPS_synth"/>
</dbReference>
<evidence type="ECO:0000256" key="1">
    <source>
        <dbReference type="ARBA" id="ARBA00001957"/>
    </source>
</evidence>
<dbReference type="GO" id="GO:0044550">
    <property type="term" value="P:secondary metabolite biosynthetic process"/>
    <property type="evidence" value="ECO:0007669"/>
    <property type="project" value="UniProtKB-ARBA"/>
</dbReference>
<dbReference type="PANTHER" id="PTHR45398">
    <property type="match status" value="1"/>
</dbReference>
<dbReference type="FunFam" id="1.10.1200.10:FF:000005">
    <property type="entry name" value="Nonribosomal peptide synthetase 1"/>
    <property type="match status" value="1"/>
</dbReference>
<dbReference type="Gene3D" id="3.40.50.12780">
    <property type="entry name" value="N-terminal domain of ligase-like"/>
    <property type="match status" value="2"/>
</dbReference>
<dbReference type="PROSITE" id="PS00012">
    <property type="entry name" value="PHOSPHOPANTETHEINE"/>
    <property type="match status" value="1"/>
</dbReference>
<comment type="caution">
    <text evidence="7">The sequence shown here is derived from an EMBL/GenBank/DDBJ whole genome shotgun (WGS) entry which is preliminary data.</text>
</comment>
<dbReference type="InterPro" id="IPR001242">
    <property type="entry name" value="Condensation_dom"/>
</dbReference>
<evidence type="ECO:0000313" key="8">
    <source>
        <dbReference type="Proteomes" id="UP000092093"/>
    </source>
</evidence>
<dbReference type="Pfam" id="PF00668">
    <property type="entry name" value="Condensation"/>
    <property type="match status" value="2"/>
</dbReference>
<dbReference type="FunFam" id="3.30.300.30:FF:000010">
    <property type="entry name" value="Enterobactin synthetase component F"/>
    <property type="match status" value="1"/>
</dbReference>
<dbReference type="SUPFAM" id="SSF52777">
    <property type="entry name" value="CoA-dependent acyltransferases"/>
    <property type="match status" value="4"/>
</dbReference>
<protein>
    <recommendedName>
        <fullName evidence="6">Carrier domain-containing protein</fullName>
    </recommendedName>
</protein>
<comment type="cofactor">
    <cofactor evidence="1">
        <name>pantetheine 4'-phosphate</name>
        <dbReference type="ChEBI" id="CHEBI:47942"/>
    </cofactor>
</comment>
<gene>
    <name evidence="7" type="ORF">AN484_18820</name>
</gene>
<dbReference type="NCBIfam" id="TIGR01720">
    <property type="entry name" value="NRPS-para261"/>
    <property type="match status" value="1"/>
</dbReference>
<dbReference type="CDD" id="cd19534">
    <property type="entry name" value="E_NRPS"/>
    <property type="match status" value="1"/>
</dbReference>
<sequence length="1286" mass="146560">MLPLSYNQSSMWFIHQLDQDNTAYNESLQLKIKGQLKITILEQSIQEIIRRHESLRTAFPAIDGNPYQKINSHFTFHLPIIDLQTYLETEISSYITREVRQSFNLENGDLWRFKLLRTGADEYILLIIIHHIIVDGWSMGIFIKELCHLYQSFASGSSIYLPELNIQYGDFVVWQQENITGEILQKQLKYWQQQLADKPPLLELPTDKPRPAIQSFAGATHKFKIDGDLTQQLRNLSQKLGVTSFHTLLTAFVVLLYRYTGENDISVGCPIANRKQVAVETLIGFFVNTIVIRNQIENNCQFSELVAQIRQTSLTANDHQDVSFEQVVEALNPERSLSYNPIFQVMFAWENISLDTIDLPNLIITPQIVERGISPFDLSLAMFETKTEIIGQWEYSTDLFTADTMIRMTNHFQTLLSAIVNNPDEYINKLPLLTAAEKEQILITFNQTDKDYPKDKCIHQLFEEQVKLYPDNIALVYENQQFTYQQLNSQANQLAHYLQNLGVKPDDLVGICLERSSELIISLLAIIKAGAAYLPLDPDYPLERLSYMIDHSQVKVILTKEYLTSLTVDSSTKIIYLAKFISHCFDDSPSVRLYKTGDLVRYLPDGYIEYLGRIDDQVKIRGFRIELGEIETVLTAHSQITAATVVVREDNPNIKQLVAYIVTNEPSLNRSDLQNFLKQKLPDYMIPAVFVFLDALPKTPNGKIDRKQLPIPSTINESEMFIAPRTPTEAVLTNIWQEVLRLEKIGIEDNFFELGGDSILSIQIIARANQKGVQITTKQLFQYQTIAQLATVASHTNAVVVAQGLVIGEVPLTPIQKWFFAEDWCEPHYFNQAMILQVPAEIQPELLVQSIGQLIIHHDALRMRFIKVDSQWQQINSNINSNHDQLVPFEVIDFSDIPSTEQSAAIEFKANELQETLNLATGPMLRVVLFNLGQEKSSRLLLIIQHLVVDGVSWRILLDDLVTAYCQLEQGKSIKLTAKTTSFQDWAIRQQNYGNSPAITQELNYWLSQVPAHIQPLPLDFPVVKAAQKALNTEGSSEEIFVALTTEETRILLQDVPAAYNTQINDILLTALVQTFYQWTGADSLLIDLEGHGREELFNDVVLSRTVGWFTTIYPVFLQLGKTSDLGENLKTIKEQLRKIPNRGIGYGILRYLCQNIDIYQQLEKLPQAEISFNYLGQFDQIQSEPILLGFAPENPGRIFSPKAARGHILDVVGKVVEGKLEIYFVYSQNLYRRETITHLANDYISKLKTLITHCTSLENGGYTPSDFPDVDLSQDELDDLLFTLA</sequence>
<dbReference type="Gene3D" id="3.30.559.10">
    <property type="entry name" value="Chloramphenicol acetyltransferase-like domain"/>
    <property type="match status" value="2"/>
</dbReference>
<dbReference type="InterPro" id="IPR006162">
    <property type="entry name" value="Ppantetheine_attach_site"/>
</dbReference>
<dbReference type="InterPro" id="IPR025110">
    <property type="entry name" value="AMP-bd_C"/>
</dbReference>
<dbReference type="CDD" id="cd19531">
    <property type="entry name" value="LCL_NRPS-like"/>
    <property type="match status" value="1"/>
</dbReference>
<feature type="domain" description="Carrier" evidence="6">
    <location>
        <begin position="723"/>
        <end position="797"/>
    </location>
</feature>
<evidence type="ECO:0000256" key="2">
    <source>
        <dbReference type="ARBA" id="ARBA00006432"/>
    </source>
</evidence>
<dbReference type="InterPro" id="IPR045851">
    <property type="entry name" value="AMP-bd_C_sf"/>
</dbReference>
<dbReference type="PANTHER" id="PTHR45398:SF1">
    <property type="entry name" value="ENZYME, PUTATIVE (JCVI)-RELATED"/>
    <property type="match status" value="1"/>
</dbReference>
<dbReference type="InterPro" id="IPR009081">
    <property type="entry name" value="PP-bd_ACP"/>
</dbReference>
<organism evidence="7 8">
    <name type="scientific">Aphanizomenon flos-aquae WA102</name>
    <dbReference type="NCBI Taxonomy" id="1710896"/>
    <lineage>
        <taxon>Bacteria</taxon>
        <taxon>Bacillati</taxon>
        <taxon>Cyanobacteriota</taxon>
        <taxon>Cyanophyceae</taxon>
        <taxon>Nostocales</taxon>
        <taxon>Aphanizomenonaceae</taxon>
        <taxon>Aphanizomenon</taxon>
    </lineage>
</organism>
<dbReference type="SUPFAM" id="SSF56801">
    <property type="entry name" value="Acetyl-CoA synthetase-like"/>
    <property type="match status" value="2"/>
</dbReference>
<dbReference type="GO" id="GO:0008610">
    <property type="term" value="P:lipid biosynthetic process"/>
    <property type="evidence" value="ECO:0007669"/>
    <property type="project" value="UniProtKB-ARBA"/>
</dbReference>
<keyword evidence="5" id="KW-0045">Antibiotic biosynthesis</keyword>
<dbReference type="InterPro" id="IPR000873">
    <property type="entry name" value="AMP-dep_synth/lig_dom"/>
</dbReference>
<dbReference type="InterPro" id="IPR042099">
    <property type="entry name" value="ANL_N_sf"/>
</dbReference>
<comment type="similarity">
    <text evidence="2">Belongs to the ATP-dependent AMP-binding enzyme family.</text>
</comment>
<evidence type="ECO:0000256" key="5">
    <source>
        <dbReference type="ARBA" id="ARBA00023194"/>
    </source>
</evidence>
<dbReference type="Pfam" id="PF13193">
    <property type="entry name" value="AMP-binding_C"/>
    <property type="match status" value="1"/>
</dbReference>
<evidence type="ECO:0000256" key="3">
    <source>
        <dbReference type="ARBA" id="ARBA00022450"/>
    </source>
</evidence>
<dbReference type="Pfam" id="PF00550">
    <property type="entry name" value="PP-binding"/>
    <property type="match status" value="1"/>
</dbReference>
<dbReference type="GO" id="GO:0017000">
    <property type="term" value="P:antibiotic biosynthetic process"/>
    <property type="evidence" value="ECO:0007669"/>
    <property type="project" value="UniProtKB-KW"/>
</dbReference>
<dbReference type="GO" id="GO:0003824">
    <property type="term" value="F:catalytic activity"/>
    <property type="evidence" value="ECO:0007669"/>
    <property type="project" value="InterPro"/>
</dbReference>
<evidence type="ECO:0000256" key="4">
    <source>
        <dbReference type="ARBA" id="ARBA00022553"/>
    </source>
</evidence>
<dbReference type="SUPFAM" id="SSF47336">
    <property type="entry name" value="ACP-like"/>
    <property type="match status" value="1"/>
</dbReference>
<dbReference type="Gene3D" id="1.10.1200.10">
    <property type="entry name" value="ACP-like"/>
    <property type="match status" value="1"/>
</dbReference>
<dbReference type="Gene3D" id="3.30.559.30">
    <property type="entry name" value="Nonribosomal peptide synthetase, condensation domain"/>
    <property type="match status" value="2"/>
</dbReference>
<evidence type="ECO:0000313" key="7">
    <source>
        <dbReference type="EMBL" id="OBQ42260.1"/>
    </source>
</evidence>
<reference evidence="7 8" key="1">
    <citation type="submission" date="2015-09" db="EMBL/GenBank/DDBJ databases">
        <title>Aphanizomenon flos-aquae WA102.</title>
        <authorList>
            <person name="Driscoll C."/>
        </authorList>
    </citation>
    <scope>NUCLEOTIDE SEQUENCE [LARGE SCALE GENOMIC DNA]</scope>
    <source>
        <strain evidence="7">WA102</strain>
    </source>
</reference>
<accession>A0A1B7WYW1</accession>
<dbReference type="Proteomes" id="UP000092093">
    <property type="component" value="Unassembled WGS sequence"/>
</dbReference>
<name>A0A1B7WYW1_APHFL</name>
<dbReference type="Gene3D" id="3.30.300.30">
    <property type="match status" value="1"/>
</dbReference>
<dbReference type="EMBL" id="LJOW01000116">
    <property type="protein sequence ID" value="OBQ42260.1"/>
    <property type="molecule type" value="Genomic_DNA"/>
</dbReference>
<proteinExistence type="inferred from homology"/>
<evidence type="ECO:0000259" key="6">
    <source>
        <dbReference type="PROSITE" id="PS50075"/>
    </source>
</evidence>
<dbReference type="PROSITE" id="PS50075">
    <property type="entry name" value="CARRIER"/>
    <property type="match status" value="1"/>
</dbReference>
<keyword evidence="4" id="KW-0597">Phosphoprotein</keyword>
<dbReference type="InterPro" id="IPR023213">
    <property type="entry name" value="CAT-like_dom_sf"/>
</dbReference>